<reference evidence="8" key="1">
    <citation type="submission" date="2015-07" db="EMBL/GenBank/DDBJ databases">
        <authorList>
            <person name="Teixeira M.M."/>
            <person name="Souza R.C."/>
            <person name="Almeida L.G."/>
            <person name="Vicente V.A."/>
            <person name="de Hoog S."/>
            <person name="Bocca A.L."/>
            <person name="de Almeida S.R."/>
            <person name="Vasconcelos A.T."/>
            <person name="Felipe M.S."/>
        </authorList>
    </citation>
    <scope>NUCLEOTIDE SEQUENCE [LARGE SCALE GENOMIC DNA]</scope>
    <source>
        <strain evidence="8">KSF</strain>
    </source>
</reference>
<dbReference type="InterPro" id="IPR023296">
    <property type="entry name" value="Glyco_hydro_beta-prop_sf"/>
</dbReference>
<name>A0A1C1CFB9_9EURO</name>
<evidence type="ECO:0000256" key="1">
    <source>
        <dbReference type="ARBA" id="ARBA00009865"/>
    </source>
</evidence>
<dbReference type="GO" id="GO:0005975">
    <property type="term" value="P:carbohydrate metabolic process"/>
    <property type="evidence" value="ECO:0007669"/>
    <property type="project" value="InterPro"/>
</dbReference>
<evidence type="ECO:0000256" key="2">
    <source>
        <dbReference type="ARBA" id="ARBA00022729"/>
    </source>
</evidence>
<dbReference type="CDD" id="cd18820">
    <property type="entry name" value="GH43_LbAraf43-like"/>
    <property type="match status" value="1"/>
</dbReference>
<dbReference type="VEuPathDB" id="FungiDB:CLCR_02463"/>
<comment type="caution">
    <text evidence="7">The sequence shown here is derived from an EMBL/GenBank/DDBJ whole genome shotgun (WGS) entry which is preliminary data.</text>
</comment>
<proteinExistence type="inferred from homology"/>
<evidence type="ECO:0000256" key="5">
    <source>
        <dbReference type="RuleBase" id="RU361187"/>
    </source>
</evidence>
<dbReference type="VEuPathDB" id="FungiDB:G647_02283"/>
<dbReference type="Pfam" id="PF04616">
    <property type="entry name" value="Glyco_hydro_43"/>
    <property type="match status" value="1"/>
</dbReference>
<feature type="region of interest" description="Disordered" evidence="6">
    <location>
        <begin position="284"/>
        <end position="303"/>
    </location>
</feature>
<gene>
    <name evidence="7" type="ORF">CLCR_02463</name>
</gene>
<evidence type="ECO:0000256" key="4">
    <source>
        <dbReference type="ARBA" id="ARBA00023295"/>
    </source>
</evidence>
<keyword evidence="8" id="KW-1185">Reference proteome</keyword>
<dbReference type="SUPFAM" id="SSF75005">
    <property type="entry name" value="Arabinanase/levansucrase/invertase"/>
    <property type="match status" value="1"/>
</dbReference>
<dbReference type="Gene3D" id="2.115.10.20">
    <property type="entry name" value="Glycosyl hydrolase domain, family 43"/>
    <property type="match status" value="2"/>
</dbReference>
<dbReference type="PANTHER" id="PTHR43817">
    <property type="entry name" value="GLYCOSYL HYDROLASE"/>
    <property type="match status" value="1"/>
</dbReference>
<dbReference type="Proteomes" id="UP000094526">
    <property type="component" value="Unassembled WGS sequence"/>
</dbReference>
<protein>
    <submittedName>
        <fullName evidence="7">Alpha-N-arabinofuranosidase</fullName>
    </submittedName>
</protein>
<accession>A0A1C1CFB9</accession>
<dbReference type="PANTHER" id="PTHR43817:SF1">
    <property type="entry name" value="HYDROLASE, FAMILY 43, PUTATIVE (AFU_ORTHOLOGUE AFUA_3G01660)-RELATED"/>
    <property type="match status" value="1"/>
</dbReference>
<organism evidence="7 8">
    <name type="scientific">Cladophialophora carrionii</name>
    <dbReference type="NCBI Taxonomy" id="86049"/>
    <lineage>
        <taxon>Eukaryota</taxon>
        <taxon>Fungi</taxon>
        <taxon>Dikarya</taxon>
        <taxon>Ascomycota</taxon>
        <taxon>Pezizomycotina</taxon>
        <taxon>Eurotiomycetes</taxon>
        <taxon>Chaetothyriomycetidae</taxon>
        <taxon>Chaetothyriales</taxon>
        <taxon>Herpotrichiellaceae</taxon>
        <taxon>Cladophialophora</taxon>
    </lineage>
</organism>
<keyword evidence="2" id="KW-0732">Signal</keyword>
<sequence length="423" mass="46206">MSNQTISDQDTPDPWMISHGPNFYLTFTAGDRIEIWRSPNMEDFRSCARTIAWRPGPADHPWFVDLWAPELHFLDSTWYVYFTGAKPRDGPGMYNADRRTLLLRSRSRDPMEAGAWEFLGRLGGLPDHWNIDATVFRLPQTGRLYCCYSGWPAGDFSDRQQDLFLAEMDGPEAAKPDTVVCISRAELAWERADQGTHGVNEGPAFVSVGMRASAAGSGAGSAAGSGSVSGEEETTLFQGIVYSANGSWTSDYRLGILQLVDGAHPLRQSSWRKRPTPLLVSDRQHGGPFGPGHASFIPSSPSDGRRRRVYCIYHATEHFDQGWANRKARVLSFSGEHFHPQAPTMCCALALSGQWSGGAAISNVSSPSSASSAPAPAPAPAPAVAANGAHQAQQIQNQRAHGPRKSIVDRIGDKILQKLREFA</sequence>
<dbReference type="EMBL" id="LGRB01000014">
    <property type="protein sequence ID" value="OCT47147.1"/>
    <property type="molecule type" value="Genomic_DNA"/>
</dbReference>
<evidence type="ECO:0000256" key="6">
    <source>
        <dbReference type="SAM" id="MobiDB-lite"/>
    </source>
</evidence>
<keyword evidence="4 5" id="KW-0326">Glycosidase</keyword>
<dbReference type="STRING" id="86049.A0A1C1CFB9"/>
<evidence type="ECO:0000313" key="8">
    <source>
        <dbReference type="Proteomes" id="UP000094526"/>
    </source>
</evidence>
<feature type="compositionally biased region" description="Polar residues" evidence="6">
    <location>
        <begin position="390"/>
        <end position="399"/>
    </location>
</feature>
<evidence type="ECO:0000313" key="7">
    <source>
        <dbReference type="EMBL" id="OCT47147.1"/>
    </source>
</evidence>
<dbReference type="InterPro" id="IPR006710">
    <property type="entry name" value="Glyco_hydro_43"/>
</dbReference>
<feature type="compositionally biased region" description="Low complexity" evidence="6">
    <location>
        <begin position="361"/>
        <end position="374"/>
    </location>
</feature>
<comment type="similarity">
    <text evidence="1 5">Belongs to the glycosyl hydrolase 43 family.</text>
</comment>
<evidence type="ECO:0000256" key="3">
    <source>
        <dbReference type="ARBA" id="ARBA00022801"/>
    </source>
</evidence>
<dbReference type="GO" id="GO:0004553">
    <property type="term" value="F:hydrolase activity, hydrolyzing O-glycosyl compounds"/>
    <property type="evidence" value="ECO:0007669"/>
    <property type="project" value="InterPro"/>
</dbReference>
<dbReference type="AlphaFoldDB" id="A0A1C1CFB9"/>
<keyword evidence="3 5" id="KW-0378">Hydrolase</keyword>
<dbReference type="OrthoDB" id="272289at2759"/>
<feature type="region of interest" description="Disordered" evidence="6">
    <location>
        <begin position="361"/>
        <end position="407"/>
    </location>
</feature>